<dbReference type="GO" id="GO:0005524">
    <property type="term" value="F:ATP binding"/>
    <property type="evidence" value="ECO:0007669"/>
    <property type="project" value="InterPro"/>
</dbReference>
<dbReference type="Gene3D" id="3.30.200.20">
    <property type="entry name" value="Phosphorylase Kinase, domain 1"/>
    <property type="match status" value="1"/>
</dbReference>
<dbReference type="Pfam" id="PF00069">
    <property type="entry name" value="Pkinase"/>
    <property type="match status" value="1"/>
</dbReference>
<accession>A0A0D7AEG7</accession>
<reference evidence="3 4" key="1">
    <citation type="journal article" date="2015" name="Fungal Genet. Biol.">
        <title>Evolution of novel wood decay mechanisms in Agaricales revealed by the genome sequences of Fistulina hepatica and Cylindrobasidium torrendii.</title>
        <authorList>
            <person name="Floudas D."/>
            <person name="Held B.W."/>
            <person name="Riley R."/>
            <person name="Nagy L.G."/>
            <person name="Koehler G."/>
            <person name="Ransdell A.S."/>
            <person name="Younus H."/>
            <person name="Chow J."/>
            <person name="Chiniquy J."/>
            <person name="Lipzen A."/>
            <person name="Tritt A."/>
            <person name="Sun H."/>
            <person name="Haridas S."/>
            <person name="LaButti K."/>
            <person name="Ohm R.A."/>
            <person name="Kues U."/>
            <person name="Blanchette R.A."/>
            <person name="Grigoriev I.V."/>
            <person name="Minto R.E."/>
            <person name="Hibbett D.S."/>
        </authorList>
    </citation>
    <scope>NUCLEOTIDE SEQUENCE [LARGE SCALE GENOMIC DNA]</scope>
    <source>
        <strain evidence="3 4">ATCC 64428</strain>
    </source>
</reference>
<keyword evidence="3" id="KW-0808">Transferase</keyword>
<organism evidence="3 4">
    <name type="scientific">Fistulina hepatica ATCC 64428</name>
    <dbReference type="NCBI Taxonomy" id="1128425"/>
    <lineage>
        <taxon>Eukaryota</taxon>
        <taxon>Fungi</taxon>
        <taxon>Dikarya</taxon>
        <taxon>Basidiomycota</taxon>
        <taxon>Agaricomycotina</taxon>
        <taxon>Agaricomycetes</taxon>
        <taxon>Agaricomycetidae</taxon>
        <taxon>Agaricales</taxon>
        <taxon>Fistulinaceae</taxon>
        <taxon>Fistulina</taxon>
    </lineage>
</organism>
<dbReference type="PROSITE" id="PS50011">
    <property type="entry name" value="PROTEIN_KINASE_DOM"/>
    <property type="match status" value="1"/>
</dbReference>
<dbReference type="GO" id="GO:0004674">
    <property type="term" value="F:protein serine/threonine kinase activity"/>
    <property type="evidence" value="ECO:0007669"/>
    <property type="project" value="TreeGrafter"/>
</dbReference>
<feature type="compositionally biased region" description="Polar residues" evidence="1">
    <location>
        <begin position="22"/>
        <end position="43"/>
    </location>
</feature>
<feature type="domain" description="Protein kinase" evidence="2">
    <location>
        <begin position="80"/>
        <end position="422"/>
    </location>
</feature>
<evidence type="ECO:0000313" key="4">
    <source>
        <dbReference type="Proteomes" id="UP000054144"/>
    </source>
</evidence>
<feature type="compositionally biased region" description="Polar residues" evidence="1">
    <location>
        <begin position="649"/>
        <end position="664"/>
    </location>
</feature>
<dbReference type="GO" id="GO:0044773">
    <property type="term" value="P:mitotic DNA damage checkpoint signaling"/>
    <property type="evidence" value="ECO:0007669"/>
    <property type="project" value="TreeGrafter"/>
</dbReference>
<dbReference type="GO" id="GO:0005634">
    <property type="term" value="C:nucleus"/>
    <property type="evidence" value="ECO:0007669"/>
    <property type="project" value="TreeGrafter"/>
</dbReference>
<dbReference type="SMART" id="SM00220">
    <property type="entry name" value="S_TKc"/>
    <property type="match status" value="1"/>
</dbReference>
<protein>
    <submittedName>
        <fullName evidence="3">Kinase-like protein</fullName>
    </submittedName>
</protein>
<dbReference type="AlphaFoldDB" id="A0A0D7AEG7"/>
<sequence length="819" mass="90605">MSSPNSSIPSLPDMTWGESAYPDSSQGDPASFNQEDSLFSLPSATLGMHPEKSSQHTHDATSLSLPTSFLQPGTRRLDKYTISRVLHEGITGSVYLATHSASLYAIKVLQPLSGRHDQEEIRQDLRVLSFLRAHSGETAELDHLQKMVEYFDDDDQLCIVFEYLPLTLSHSLFSGMLHLRLPALSNNLTYPSPSPSLVSAFHSGEQVSLADSLVTLSLVSSNIKAGLSFLHRSGWVHGDIKPSNLSVDFEGRVVICDFGASAQMHSHDTLTNSVIKSAFDIVSYTPLYAAPEVMMRRRLPHISEHANNQFYTVYDGRADWWSAGVVFYQLAFGVVPVSVMANTRVSPSSISTPSNPTMSSDNVLPESLSSSSLVWRTPAGNHALDFSQLDNFLKDAEKLLNDSETPDVLDVLHKLRLFCEFLRSLIKVNAGDREWPSLEIADSSNKRPFAKLFERHWGDGTGRSYYDMQSTWFPDDDWYKGTDDNETDELLQVLGHSRTHSLVSDISAYDHRTSESGLSDATSTSQHSNIYPWIPSTASLVQPVPLCNPDTDIAAVLNPRSFLDLDTTLDTLILEDLDLSASPMSVQHDTVPANCADNPSVLTSSTAAPPSLAEDEEEECVLSLDDEDILSIVRYYAYTSGLLSPTMPTPSTISFDSPTDSQSHAPPTSSDSTAGASSSSSLESPRSIVQRRIDPLDFNTEPMRLTSSFDFETGPCDLSLRLPANQQQRWSIDELITIGLLQAADMRDHLRSVGHHLPTSEEDHCSVSASSSTDDDFSLSTAARRTWIWRMWDSSRRKFGMRKNVAVLEWRHISCKLKI</sequence>
<dbReference type="Proteomes" id="UP000054144">
    <property type="component" value="Unassembled WGS sequence"/>
</dbReference>
<feature type="region of interest" description="Disordered" evidence="1">
    <location>
        <begin position="647"/>
        <end position="695"/>
    </location>
</feature>
<evidence type="ECO:0000313" key="3">
    <source>
        <dbReference type="EMBL" id="KIY49737.1"/>
    </source>
</evidence>
<dbReference type="InterPro" id="IPR011009">
    <property type="entry name" value="Kinase-like_dom_sf"/>
</dbReference>
<evidence type="ECO:0000256" key="1">
    <source>
        <dbReference type="SAM" id="MobiDB-lite"/>
    </source>
</evidence>
<feature type="region of interest" description="Disordered" evidence="1">
    <location>
        <begin position="590"/>
        <end position="618"/>
    </location>
</feature>
<dbReference type="PANTHER" id="PTHR44167">
    <property type="entry name" value="OVARIAN-SPECIFIC SERINE/THREONINE-PROTEIN KINASE LOK-RELATED"/>
    <property type="match status" value="1"/>
</dbReference>
<feature type="compositionally biased region" description="Low complexity" evidence="1">
    <location>
        <begin position="665"/>
        <end position="687"/>
    </location>
</feature>
<gene>
    <name evidence="3" type="ORF">FISHEDRAFT_72371</name>
</gene>
<proteinExistence type="predicted"/>
<dbReference type="PANTHER" id="PTHR44167:SF24">
    <property type="entry name" value="SERINE_THREONINE-PROTEIN KINASE CHK2"/>
    <property type="match status" value="1"/>
</dbReference>
<name>A0A0D7AEG7_9AGAR</name>
<dbReference type="EMBL" id="KN881721">
    <property type="protein sequence ID" value="KIY49737.1"/>
    <property type="molecule type" value="Genomic_DNA"/>
</dbReference>
<dbReference type="SUPFAM" id="SSF56112">
    <property type="entry name" value="Protein kinase-like (PK-like)"/>
    <property type="match status" value="1"/>
</dbReference>
<feature type="region of interest" description="Disordered" evidence="1">
    <location>
        <begin position="1"/>
        <end position="65"/>
    </location>
</feature>
<dbReference type="InterPro" id="IPR000719">
    <property type="entry name" value="Prot_kinase_dom"/>
</dbReference>
<dbReference type="Gene3D" id="1.10.510.10">
    <property type="entry name" value="Transferase(Phosphotransferase) domain 1"/>
    <property type="match status" value="1"/>
</dbReference>
<dbReference type="OrthoDB" id="10252171at2759"/>
<feature type="compositionally biased region" description="Basic and acidic residues" evidence="1">
    <location>
        <begin position="49"/>
        <end position="59"/>
    </location>
</feature>
<evidence type="ECO:0000259" key="2">
    <source>
        <dbReference type="PROSITE" id="PS50011"/>
    </source>
</evidence>
<keyword evidence="4" id="KW-1185">Reference proteome</keyword>
<keyword evidence="3" id="KW-0418">Kinase</keyword>